<evidence type="ECO:0000256" key="3">
    <source>
        <dbReference type="ARBA" id="ARBA00022833"/>
    </source>
</evidence>
<evidence type="ECO:0000313" key="9">
    <source>
        <dbReference type="Proteomes" id="UP000193560"/>
    </source>
</evidence>
<accession>A0A1X2IHK4</accession>
<dbReference type="InterPro" id="IPR013083">
    <property type="entry name" value="Znf_RING/FYVE/PHD"/>
</dbReference>
<evidence type="ECO:0008006" key="10">
    <source>
        <dbReference type="Google" id="ProtNLM"/>
    </source>
</evidence>
<proteinExistence type="predicted"/>
<feature type="region of interest" description="Disordered" evidence="5">
    <location>
        <begin position="415"/>
        <end position="495"/>
    </location>
</feature>
<comment type="caution">
    <text evidence="8">The sequence shown here is derived from an EMBL/GenBank/DDBJ whole genome shotgun (WGS) entry which is preliminary data.</text>
</comment>
<dbReference type="GO" id="GO:0008270">
    <property type="term" value="F:zinc ion binding"/>
    <property type="evidence" value="ECO:0007669"/>
    <property type="project" value="UniProtKB-KW"/>
</dbReference>
<feature type="compositionally biased region" description="Polar residues" evidence="5">
    <location>
        <begin position="470"/>
        <end position="494"/>
    </location>
</feature>
<feature type="zinc finger region" description="TRAF-type" evidence="4">
    <location>
        <begin position="134"/>
        <end position="191"/>
    </location>
</feature>
<dbReference type="InterPro" id="IPR001293">
    <property type="entry name" value="Znf_TRAF"/>
</dbReference>
<feature type="compositionally biased region" description="Low complexity" evidence="5">
    <location>
        <begin position="418"/>
        <end position="451"/>
    </location>
</feature>
<feature type="compositionally biased region" description="Basic residues" evidence="5">
    <location>
        <begin position="305"/>
        <end position="316"/>
    </location>
</feature>
<dbReference type="SUPFAM" id="SSF49599">
    <property type="entry name" value="TRAF domain-like"/>
    <property type="match status" value="1"/>
</dbReference>
<evidence type="ECO:0000313" key="8">
    <source>
        <dbReference type="EMBL" id="ORZ15825.1"/>
    </source>
</evidence>
<keyword evidence="3 4" id="KW-0862">Zinc</keyword>
<reference evidence="8 9" key="1">
    <citation type="submission" date="2016-07" db="EMBL/GenBank/DDBJ databases">
        <title>Pervasive Adenine N6-methylation of Active Genes in Fungi.</title>
        <authorList>
            <consortium name="DOE Joint Genome Institute"/>
            <person name="Mondo S.J."/>
            <person name="Dannebaum R.O."/>
            <person name="Kuo R.C."/>
            <person name="Labutti K."/>
            <person name="Haridas S."/>
            <person name="Kuo A."/>
            <person name="Salamov A."/>
            <person name="Ahrendt S.R."/>
            <person name="Lipzen A."/>
            <person name="Sullivan W."/>
            <person name="Andreopoulos W.B."/>
            <person name="Clum A."/>
            <person name="Lindquist E."/>
            <person name="Daum C."/>
            <person name="Ramamoorthy G.K."/>
            <person name="Gryganskyi A."/>
            <person name="Culley D."/>
            <person name="Magnuson J.K."/>
            <person name="James T.Y."/>
            <person name="O'Malley M.A."/>
            <person name="Stajich J.E."/>
            <person name="Spatafora J.W."/>
            <person name="Visel A."/>
            <person name="Grigoriev I.V."/>
        </authorList>
    </citation>
    <scope>NUCLEOTIDE SEQUENCE [LARGE SCALE GENOMIC DNA]</scope>
    <source>
        <strain evidence="8 9">NRRL 1336</strain>
    </source>
</reference>
<feature type="domain" description="RING-type" evidence="6">
    <location>
        <begin position="18"/>
        <end position="62"/>
    </location>
</feature>
<dbReference type="SUPFAM" id="SSF57850">
    <property type="entry name" value="RING/U-box"/>
    <property type="match status" value="1"/>
</dbReference>
<dbReference type="OrthoDB" id="9049620at2759"/>
<dbReference type="Proteomes" id="UP000193560">
    <property type="component" value="Unassembled WGS sequence"/>
</dbReference>
<keyword evidence="2 4" id="KW-0863">Zinc-finger</keyword>
<dbReference type="PANTHER" id="PTHR10131:SF94">
    <property type="entry name" value="TNF RECEPTOR-ASSOCIATED FACTOR 4"/>
    <property type="match status" value="1"/>
</dbReference>
<dbReference type="EMBL" id="MCGE01000012">
    <property type="protein sequence ID" value="ORZ15825.1"/>
    <property type="molecule type" value="Genomic_DNA"/>
</dbReference>
<sequence length="509" mass="55982">MGIQKDIFIEAVPLDLLCNICSDVLYEPVQVHCGEDHMFCHQCILQVLDSQHTSNVSCPTCQMPMNTNALQPSKFVQRQLGRLTIRCQYHTLGCTWVGLLSSDHISQCTYQATQCMNAEHGCTQRLDSKTMERHEIECEYGVMECPNGSCSSSFLRKDISQHESTCPSYPCSYAPNGCQFIGTVPDVTTHCAMYCGRLHDRIQQLEQECLLLSQQLELKNILQQSDYNHHTTSSASDIGQIQSASTHQSQHNAMDPANVPLLQAVNDSDILKLMEPAGKSNNSTAVPASPNKILSSPVSSGAPKRTPKGKRIRYSKNTKLAHGALRASKTAATPSTPGGDDDMPLDYSTQSPRESVVSTPGTTAALIDEAPSPVSVGTPNSEDLTRLMDTLSTNSQHAQSPLSFHTLDDVAKFFETLPPTSSPQHPQQQQEQQQQQQQQQYDPSPIQYQQRQHQHQPMTPTAMKKKILASPSSPNVHSPLSPSNSTSDAATQKPNPMFVLASSYLSNYK</sequence>
<feature type="compositionally biased region" description="Polar residues" evidence="5">
    <location>
        <begin position="279"/>
        <end position="299"/>
    </location>
</feature>
<keyword evidence="1 4" id="KW-0479">Metal-binding</keyword>
<feature type="domain" description="TRAF-type" evidence="7">
    <location>
        <begin position="134"/>
        <end position="191"/>
    </location>
</feature>
<feature type="region of interest" description="Disordered" evidence="5">
    <location>
        <begin position="278"/>
        <end position="357"/>
    </location>
</feature>
<dbReference type="AlphaFoldDB" id="A0A1X2IHK4"/>
<dbReference type="Gene3D" id="3.30.40.10">
    <property type="entry name" value="Zinc/RING finger domain, C3HC4 (zinc finger)"/>
    <property type="match status" value="3"/>
</dbReference>
<dbReference type="STRING" id="90262.A0A1X2IHK4"/>
<evidence type="ECO:0000256" key="4">
    <source>
        <dbReference type="PROSITE-ProRule" id="PRU00207"/>
    </source>
</evidence>
<protein>
    <recommendedName>
        <fullName evidence="10">RING-type domain-containing protein</fullName>
    </recommendedName>
</protein>
<dbReference type="InterPro" id="IPR001841">
    <property type="entry name" value="Znf_RING"/>
</dbReference>
<evidence type="ECO:0000259" key="6">
    <source>
        <dbReference type="PROSITE" id="PS50089"/>
    </source>
</evidence>
<evidence type="ECO:0000256" key="2">
    <source>
        <dbReference type="ARBA" id="ARBA00022771"/>
    </source>
</evidence>
<dbReference type="PANTHER" id="PTHR10131">
    <property type="entry name" value="TNF RECEPTOR ASSOCIATED FACTOR"/>
    <property type="match status" value="1"/>
</dbReference>
<name>A0A1X2IHK4_9FUNG</name>
<dbReference type="PROSITE" id="PS50145">
    <property type="entry name" value="ZF_TRAF"/>
    <property type="match status" value="1"/>
</dbReference>
<evidence type="ECO:0000256" key="5">
    <source>
        <dbReference type="SAM" id="MobiDB-lite"/>
    </source>
</evidence>
<dbReference type="PROSITE" id="PS50089">
    <property type="entry name" value="ZF_RING_2"/>
    <property type="match status" value="1"/>
</dbReference>
<feature type="compositionally biased region" description="Polar residues" evidence="5">
    <location>
        <begin position="347"/>
        <end position="357"/>
    </location>
</feature>
<dbReference type="Pfam" id="PF15227">
    <property type="entry name" value="zf-C3HC4_4"/>
    <property type="match status" value="1"/>
</dbReference>
<gene>
    <name evidence="8" type="ORF">BCR42DRAFT_415983</name>
</gene>
<organism evidence="8 9">
    <name type="scientific">Absidia repens</name>
    <dbReference type="NCBI Taxonomy" id="90262"/>
    <lineage>
        <taxon>Eukaryota</taxon>
        <taxon>Fungi</taxon>
        <taxon>Fungi incertae sedis</taxon>
        <taxon>Mucoromycota</taxon>
        <taxon>Mucoromycotina</taxon>
        <taxon>Mucoromycetes</taxon>
        <taxon>Mucorales</taxon>
        <taxon>Cunninghamellaceae</taxon>
        <taxon>Absidia</taxon>
    </lineage>
</organism>
<evidence type="ECO:0000259" key="7">
    <source>
        <dbReference type="PROSITE" id="PS50145"/>
    </source>
</evidence>
<evidence type="ECO:0000256" key="1">
    <source>
        <dbReference type="ARBA" id="ARBA00022723"/>
    </source>
</evidence>
<keyword evidence="9" id="KW-1185">Reference proteome</keyword>